<evidence type="ECO:0000313" key="9">
    <source>
        <dbReference type="Proteomes" id="UP001139179"/>
    </source>
</evidence>
<evidence type="ECO:0000256" key="5">
    <source>
        <dbReference type="ARBA" id="ARBA00023136"/>
    </source>
</evidence>
<keyword evidence="2" id="KW-1003">Cell membrane</keyword>
<comment type="subcellular location">
    <subcellularLocation>
        <location evidence="1">Cell membrane</location>
        <topology evidence="1">Multi-pass membrane protein</topology>
    </subcellularLocation>
</comment>
<dbReference type="Pfam" id="PF05425">
    <property type="entry name" value="CopD"/>
    <property type="match status" value="1"/>
</dbReference>
<feature type="transmembrane region" description="Helical" evidence="6">
    <location>
        <begin position="6"/>
        <end position="27"/>
    </location>
</feature>
<evidence type="ECO:0000256" key="1">
    <source>
        <dbReference type="ARBA" id="ARBA00004651"/>
    </source>
</evidence>
<dbReference type="InterPro" id="IPR008457">
    <property type="entry name" value="Cu-R_CopD_dom"/>
</dbReference>
<dbReference type="Proteomes" id="UP001139179">
    <property type="component" value="Unassembled WGS sequence"/>
</dbReference>
<feature type="domain" description="Copper resistance protein D" evidence="7">
    <location>
        <begin position="170"/>
        <end position="266"/>
    </location>
</feature>
<sequence>MEIIGNLLLYASFILLIGYFTLSFFMLKEQGTVTLPLWLLKAAVVAIPLSLLLTVIRLVYMLYSQFQVEFFEAVFTVLLQYAAGQAFLFASVFAWMLLSMIPLSRSRKTSAFALLLLLVLIITVSWAGHGAAVAGITGLIGNSLHLAGVAVWIGPLTILAWAAKDGLPGEFFRWFSPLAVFAVVIVTLSGFLLMNDIVPQYVQAWQITYGQLLLLKHLIYAPLLLFGLHHFWLGRRKPEQLDGSGVIGSFRLESLLAYFILAISAFMTEQTPPHEVAQTLQTESIVSVMFLYLSEQQLQTGMIGFAPSVTVILILAGATAIAATAFLLLRRNKFQLAFSLFLLSILVGYHGVMSSLTVQEELLMDQTVYPTIESAVSQTYENDDVIEVAVAQQVEDEWHVVYTVNGEQLVAEKLQQAEGGFKRLPAAMLTVGGTAVVEEEQKIRTFRVESGNWHDEEYAATYVTFGMIQQPENVARVQIHYEGGSFIAPLENQVFLHVTSSNETWQEEHPIDFLADDGTVMETYARNVMERGIYCH</sequence>
<feature type="transmembrane region" description="Helical" evidence="6">
    <location>
        <begin position="302"/>
        <end position="329"/>
    </location>
</feature>
<feature type="transmembrane region" description="Helical" evidence="6">
    <location>
        <begin position="174"/>
        <end position="194"/>
    </location>
</feature>
<accession>A0A9X2IPC6</accession>
<dbReference type="InterPro" id="IPR032694">
    <property type="entry name" value="CopC/D"/>
</dbReference>
<feature type="transmembrane region" description="Helical" evidence="6">
    <location>
        <begin position="75"/>
        <end position="98"/>
    </location>
</feature>
<dbReference type="EMBL" id="JAMBOL010000002">
    <property type="protein sequence ID" value="MCM3713408.1"/>
    <property type="molecule type" value="Genomic_DNA"/>
</dbReference>
<dbReference type="GO" id="GO:0005886">
    <property type="term" value="C:plasma membrane"/>
    <property type="evidence" value="ECO:0007669"/>
    <property type="project" value="UniProtKB-SubCell"/>
</dbReference>
<feature type="transmembrane region" description="Helical" evidence="6">
    <location>
        <begin position="336"/>
        <end position="356"/>
    </location>
</feature>
<dbReference type="GO" id="GO:0006825">
    <property type="term" value="P:copper ion transport"/>
    <property type="evidence" value="ECO:0007669"/>
    <property type="project" value="InterPro"/>
</dbReference>
<name>A0A9X2IPC6_9BACI</name>
<evidence type="ECO:0000256" key="3">
    <source>
        <dbReference type="ARBA" id="ARBA00022692"/>
    </source>
</evidence>
<dbReference type="AlphaFoldDB" id="A0A9X2IPC6"/>
<feature type="transmembrane region" description="Helical" evidence="6">
    <location>
        <begin position="39"/>
        <end position="63"/>
    </location>
</feature>
<evidence type="ECO:0000259" key="7">
    <source>
        <dbReference type="Pfam" id="PF05425"/>
    </source>
</evidence>
<keyword evidence="9" id="KW-1185">Reference proteome</keyword>
<dbReference type="RefSeq" id="WP_251222210.1">
    <property type="nucleotide sequence ID" value="NZ_JAMBOL010000002.1"/>
</dbReference>
<gene>
    <name evidence="8" type="ORF">M3202_04865</name>
</gene>
<proteinExistence type="predicted"/>
<reference evidence="8" key="1">
    <citation type="submission" date="2022-05" db="EMBL/GenBank/DDBJ databases">
        <title>Comparative Genomics of Spacecraft Associated Microbes.</title>
        <authorList>
            <person name="Tran M.T."/>
            <person name="Wright A."/>
            <person name="Seuylemezian A."/>
            <person name="Eisen J."/>
            <person name="Coil D."/>
        </authorList>
    </citation>
    <scope>NUCLEOTIDE SEQUENCE</scope>
    <source>
        <strain evidence="8">214.1.1</strain>
    </source>
</reference>
<keyword evidence="5 6" id="KW-0472">Membrane</keyword>
<dbReference type="PANTHER" id="PTHR34820">
    <property type="entry name" value="INNER MEMBRANE PROTEIN YEBZ"/>
    <property type="match status" value="1"/>
</dbReference>
<keyword evidence="4 6" id="KW-1133">Transmembrane helix</keyword>
<evidence type="ECO:0000256" key="6">
    <source>
        <dbReference type="SAM" id="Phobius"/>
    </source>
</evidence>
<keyword evidence="3 6" id="KW-0812">Transmembrane</keyword>
<protein>
    <submittedName>
        <fullName evidence="8">Copper resistance D family protein</fullName>
    </submittedName>
</protein>
<comment type="caution">
    <text evidence="8">The sequence shown here is derived from an EMBL/GenBank/DDBJ whole genome shotgun (WGS) entry which is preliminary data.</text>
</comment>
<evidence type="ECO:0000256" key="2">
    <source>
        <dbReference type="ARBA" id="ARBA00022475"/>
    </source>
</evidence>
<evidence type="ECO:0000256" key="4">
    <source>
        <dbReference type="ARBA" id="ARBA00022989"/>
    </source>
</evidence>
<evidence type="ECO:0000313" key="8">
    <source>
        <dbReference type="EMBL" id="MCM3713408.1"/>
    </source>
</evidence>
<feature type="transmembrane region" description="Helical" evidence="6">
    <location>
        <begin position="144"/>
        <end position="162"/>
    </location>
</feature>
<feature type="transmembrane region" description="Helical" evidence="6">
    <location>
        <begin position="110"/>
        <end position="132"/>
    </location>
</feature>
<dbReference type="PANTHER" id="PTHR34820:SF4">
    <property type="entry name" value="INNER MEMBRANE PROTEIN YEBZ"/>
    <property type="match status" value="1"/>
</dbReference>
<organism evidence="8 9">
    <name type="scientific">Halalkalibacter oceani</name>
    <dbReference type="NCBI Taxonomy" id="1653776"/>
    <lineage>
        <taxon>Bacteria</taxon>
        <taxon>Bacillati</taxon>
        <taxon>Bacillota</taxon>
        <taxon>Bacilli</taxon>
        <taxon>Bacillales</taxon>
        <taxon>Bacillaceae</taxon>
        <taxon>Halalkalibacter</taxon>
    </lineage>
</organism>
<feature type="transmembrane region" description="Helical" evidence="6">
    <location>
        <begin position="214"/>
        <end position="233"/>
    </location>
</feature>